<evidence type="ECO:0008006" key="4">
    <source>
        <dbReference type="Google" id="ProtNLM"/>
    </source>
</evidence>
<name>A0ABZ0TU64_9SPHI</name>
<evidence type="ECO:0000313" key="3">
    <source>
        <dbReference type="Proteomes" id="UP001324380"/>
    </source>
</evidence>
<evidence type="ECO:0000256" key="1">
    <source>
        <dbReference type="SAM" id="MobiDB-lite"/>
    </source>
</evidence>
<dbReference type="Proteomes" id="UP001324380">
    <property type="component" value="Chromosome"/>
</dbReference>
<proteinExistence type="predicted"/>
<gene>
    <name evidence="2" type="ORF">SNE25_04120</name>
</gene>
<reference evidence="2 3" key="1">
    <citation type="submission" date="2023-11" db="EMBL/GenBank/DDBJ databases">
        <title>Analysis of the Genomes of Mucilaginibacter gossypii cycad 4 and M. sabulilitoris SNA2: microbes with the potential for plant growth promotion.</title>
        <authorList>
            <person name="Hirsch A.M."/>
            <person name="Humm E."/>
            <person name="Rubbi M."/>
            <person name="Del Vecchio G."/>
            <person name="Ha S.M."/>
            <person name="Pellegrini M."/>
            <person name="Gunsalus R.P."/>
        </authorList>
    </citation>
    <scope>NUCLEOTIDE SEQUENCE [LARGE SCALE GENOMIC DNA]</scope>
    <source>
        <strain evidence="2 3">SNA2</strain>
    </source>
</reference>
<feature type="compositionally biased region" description="Basic and acidic residues" evidence="1">
    <location>
        <begin position="145"/>
        <end position="156"/>
    </location>
</feature>
<dbReference type="EMBL" id="CP139558">
    <property type="protein sequence ID" value="WPU94705.1"/>
    <property type="molecule type" value="Genomic_DNA"/>
</dbReference>
<protein>
    <recommendedName>
        <fullName evidence="4">POTRA domain-containing protein</fullName>
    </recommendedName>
</protein>
<feature type="region of interest" description="Disordered" evidence="1">
    <location>
        <begin position="145"/>
        <end position="174"/>
    </location>
</feature>
<accession>A0ABZ0TU64</accession>
<organism evidence="2 3">
    <name type="scientific">Mucilaginibacter sabulilitoris</name>
    <dbReference type="NCBI Taxonomy" id="1173583"/>
    <lineage>
        <taxon>Bacteria</taxon>
        <taxon>Pseudomonadati</taxon>
        <taxon>Bacteroidota</taxon>
        <taxon>Sphingobacteriia</taxon>
        <taxon>Sphingobacteriales</taxon>
        <taxon>Sphingobacteriaceae</taxon>
        <taxon>Mucilaginibacter</taxon>
    </lineage>
</organism>
<evidence type="ECO:0000313" key="2">
    <source>
        <dbReference type="EMBL" id="WPU94705.1"/>
    </source>
</evidence>
<dbReference type="RefSeq" id="WP_321563821.1">
    <property type="nucleotide sequence ID" value="NZ_CP139558.1"/>
</dbReference>
<sequence>MKSIVYTILLSASLLIASLQLKGQVKIKNSTSKKDSISTPDLLDSLTLAKTKEELLTADNIQIQKNLYSNHFKIDSLTKLGGKNPRTQTELAELRAKEQSLTSQLKINNLELNIQKLNYEIFFSKIQMLTKSLPEIKKNKEKQTTLLKKDTSGAKENDDEQNNESDTEDDGFKSHATEILKKTDSLEVIAIIEKRGTVNIYSRMKLTEAERKKKISEIISTKTKAFSFDRFGNVSRVIKSPIQQVHILASEGIMRELVVYTNDGIFRNKSSVIDLVHMDTRNNDTLRYERQQYYRDGKYRYIFLDDVIKYTPVQSYSDLPYADFNITLDKDHPSFVLKESTSVNSYVNISAFTDIKGISGEPNGIAQFSGEGKFITNTRNFRNGATVWLNYLSVLVGLAKYDSKFNGTMLVHKDSIDRSSLLQRSSYNVGVKLNLLHGLPSPYPHHLLSDWQLNIGYNFIGSRVSDTTFKDKARTVIDTAFRTVTMNEWYIEPSVSVARHKNFGLTLSLPFRAINIKQSGKIKNDGTEYWATPGIDVMYYGKRDLGNKLFFRYHHNINLNRPVEAYTQIQVGYSLSLTNIWGK</sequence>
<feature type="compositionally biased region" description="Acidic residues" evidence="1">
    <location>
        <begin position="157"/>
        <end position="169"/>
    </location>
</feature>
<keyword evidence="3" id="KW-1185">Reference proteome</keyword>